<evidence type="ECO:0000256" key="1">
    <source>
        <dbReference type="ARBA" id="ARBA00022679"/>
    </source>
</evidence>
<reference evidence="9 10" key="1">
    <citation type="submission" date="2018-03" db="EMBL/GenBank/DDBJ databases">
        <title>Mesoflavibacter sp. HG37 and Mesoflavibacter sp. HG96 sp.nov., two marine bacteria isolated from seawater of Western Pacific Ocean.</title>
        <authorList>
            <person name="Cheng H."/>
            <person name="Wu Y.-H."/>
            <person name="Guo L.-L."/>
            <person name="Xu X.-W."/>
        </authorList>
    </citation>
    <scope>NUCLEOTIDE SEQUENCE [LARGE SCALE GENOMIC DNA]</scope>
    <source>
        <strain evidence="9 10">KCTC 32269</strain>
    </source>
</reference>
<comment type="caution">
    <text evidence="9">The sequence shown here is derived from an EMBL/GenBank/DDBJ whole genome shotgun (WGS) entry which is preliminary data.</text>
</comment>
<feature type="domain" description="Thiamine pyrophosphate enzyme TPP-binding" evidence="7">
    <location>
        <begin position="427"/>
        <end position="565"/>
    </location>
</feature>
<dbReference type="AlphaFoldDB" id="A0A2T1N946"/>
<comment type="cofactor">
    <cofactor evidence="6">
        <name>Mg(2+)</name>
        <dbReference type="ChEBI" id="CHEBI:18420"/>
    </cofactor>
    <cofactor evidence="6">
        <name>Mn(2+)</name>
        <dbReference type="ChEBI" id="CHEBI:29035"/>
    </cofactor>
</comment>
<comment type="similarity">
    <text evidence="6">Belongs to the TPP enzyme family. MenD subfamily.</text>
</comment>
<dbReference type="EMBL" id="PXOQ01000009">
    <property type="protein sequence ID" value="PSG88396.1"/>
    <property type="molecule type" value="Genomic_DNA"/>
</dbReference>
<dbReference type="CDD" id="cd07037">
    <property type="entry name" value="TPP_PYR_MenD"/>
    <property type="match status" value="1"/>
</dbReference>
<evidence type="ECO:0000313" key="10">
    <source>
        <dbReference type="Proteomes" id="UP000238426"/>
    </source>
</evidence>
<name>A0A2T1N946_9FLAO</name>
<accession>A0A2T1N946</accession>
<dbReference type="InterPro" id="IPR011766">
    <property type="entry name" value="TPP_enzyme_TPP-bd"/>
</dbReference>
<evidence type="ECO:0000256" key="5">
    <source>
        <dbReference type="ARBA" id="ARBA00023211"/>
    </source>
</evidence>
<comment type="function">
    <text evidence="6">Catalyzes the thiamine diphosphate-dependent decarboxylation of 2-oxoglutarate and the subsequent addition of the resulting succinic semialdehyde-thiamine pyrophosphate anion to isochorismate to yield 2-succinyl-5-enolpyruvyl-6-hydroxy-3-cyclohexene-1-carboxylate (SEPHCHC).</text>
</comment>
<comment type="pathway">
    <text evidence="6">Quinol/quinone metabolism; 1,4-dihydroxy-2-naphthoate biosynthesis; 1,4-dihydroxy-2-naphthoate from chorismate: step 2/7.</text>
</comment>
<evidence type="ECO:0000256" key="6">
    <source>
        <dbReference type="HAMAP-Rule" id="MF_01659"/>
    </source>
</evidence>
<evidence type="ECO:0000313" key="9">
    <source>
        <dbReference type="EMBL" id="PSG88396.1"/>
    </source>
</evidence>
<comment type="subunit">
    <text evidence="6">Homodimer.</text>
</comment>
<dbReference type="InterPro" id="IPR029061">
    <property type="entry name" value="THDP-binding"/>
</dbReference>
<comment type="catalytic activity">
    <reaction evidence="6">
        <text>isochorismate + 2-oxoglutarate + H(+) = 5-enolpyruvoyl-6-hydroxy-2-succinyl-cyclohex-3-ene-1-carboxylate + CO2</text>
        <dbReference type="Rhea" id="RHEA:25593"/>
        <dbReference type="ChEBI" id="CHEBI:15378"/>
        <dbReference type="ChEBI" id="CHEBI:16526"/>
        <dbReference type="ChEBI" id="CHEBI:16810"/>
        <dbReference type="ChEBI" id="CHEBI:29780"/>
        <dbReference type="ChEBI" id="CHEBI:58818"/>
        <dbReference type="EC" id="2.2.1.9"/>
    </reaction>
</comment>
<dbReference type="OrthoDB" id="9791859at2"/>
<gene>
    <name evidence="6" type="primary">menD</name>
    <name evidence="9" type="ORF">C7H52_08835</name>
</gene>
<dbReference type="PIRSF" id="PIRSF004983">
    <property type="entry name" value="MenD"/>
    <property type="match status" value="1"/>
</dbReference>
<keyword evidence="6" id="KW-0474">Menaquinone biosynthesis</keyword>
<dbReference type="Gene3D" id="3.40.50.970">
    <property type="match status" value="2"/>
</dbReference>
<dbReference type="UniPathway" id="UPA00079"/>
<evidence type="ECO:0000256" key="4">
    <source>
        <dbReference type="ARBA" id="ARBA00023052"/>
    </source>
</evidence>
<comment type="cofactor">
    <cofactor evidence="6">
        <name>thiamine diphosphate</name>
        <dbReference type="ChEBI" id="CHEBI:58937"/>
    </cofactor>
    <text evidence="6">Binds 1 thiamine pyrophosphate per subunit.</text>
</comment>
<dbReference type="PANTHER" id="PTHR42916">
    <property type="entry name" value="2-SUCCINYL-5-ENOLPYRUVYL-6-HYDROXY-3-CYCLOHEXENE-1-CARBOXYLATE SYNTHASE"/>
    <property type="match status" value="1"/>
</dbReference>
<evidence type="ECO:0000256" key="3">
    <source>
        <dbReference type="ARBA" id="ARBA00022842"/>
    </source>
</evidence>
<dbReference type="GO" id="GO:0009234">
    <property type="term" value="P:menaquinone biosynthetic process"/>
    <property type="evidence" value="ECO:0007669"/>
    <property type="project" value="UniProtKB-UniRule"/>
</dbReference>
<keyword evidence="5 6" id="KW-0464">Manganese</keyword>
<dbReference type="Pfam" id="PF02776">
    <property type="entry name" value="TPP_enzyme_N"/>
    <property type="match status" value="1"/>
</dbReference>
<dbReference type="GO" id="GO:0000287">
    <property type="term" value="F:magnesium ion binding"/>
    <property type="evidence" value="ECO:0007669"/>
    <property type="project" value="UniProtKB-UniRule"/>
</dbReference>
<dbReference type="SUPFAM" id="SSF52518">
    <property type="entry name" value="Thiamin diphosphate-binding fold (THDP-binding)"/>
    <property type="match status" value="2"/>
</dbReference>
<dbReference type="CDD" id="cd02009">
    <property type="entry name" value="TPP_SHCHC_synthase"/>
    <property type="match status" value="1"/>
</dbReference>
<dbReference type="EC" id="2.2.1.9" evidence="6"/>
<dbReference type="InterPro" id="IPR012001">
    <property type="entry name" value="Thiamin_PyroP_enz_TPP-bd_dom"/>
</dbReference>
<evidence type="ECO:0000259" key="8">
    <source>
        <dbReference type="Pfam" id="PF02776"/>
    </source>
</evidence>
<keyword evidence="3 6" id="KW-0460">Magnesium</keyword>
<dbReference type="GO" id="GO:0030145">
    <property type="term" value="F:manganese ion binding"/>
    <property type="evidence" value="ECO:0007669"/>
    <property type="project" value="UniProtKB-UniRule"/>
</dbReference>
<protein>
    <recommendedName>
        <fullName evidence="6">2-succinyl-5-enolpyruvyl-6-hydroxy-3-cyclohexene-1-carboxylate synthase</fullName>
        <shortName evidence="6">SEPHCHC synthase</shortName>
        <ecNumber evidence="6">2.2.1.9</ecNumber>
    </recommendedName>
    <alternativeName>
        <fullName evidence="6">Menaquinone biosynthesis protein MenD</fullName>
    </alternativeName>
</protein>
<feature type="domain" description="Thiamine pyrophosphate enzyme N-terminal TPP-binding" evidence="8">
    <location>
        <begin position="8"/>
        <end position="121"/>
    </location>
</feature>
<dbReference type="Gene3D" id="3.40.50.1220">
    <property type="entry name" value="TPP-binding domain"/>
    <property type="match status" value="1"/>
</dbReference>
<evidence type="ECO:0000256" key="2">
    <source>
        <dbReference type="ARBA" id="ARBA00022723"/>
    </source>
</evidence>
<keyword evidence="2 6" id="KW-0479">Metal-binding</keyword>
<keyword evidence="10" id="KW-1185">Reference proteome</keyword>
<organism evidence="9 10">
    <name type="scientific">Aurantibacter aestuarii</name>
    <dbReference type="NCBI Taxonomy" id="1266046"/>
    <lineage>
        <taxon>Bacteria</taxon>
        <taxon>Pseudomonadati</taxon>
        <taxon>Bacteroidota</taxon>
        <taxon>Flavobacteriia</taxon>
        <taxon>Flavobacteriales</taxon>
        <taxon>Flavobacteriaceae</taxon>
        <taxon>Aurantibacter</taxon>
    </lineage>
</organism>
<dbReference type="UniPathway" id="UPA01057">
    <property type="reaction ID" value="UER00164"/>
</dbReference>
<dbReference type="InterPro" id="IPR004433">
    <property type="entry name" value="MenaQ_synth_MenD"/>
</dbReference>
<comment type="pathway">
    <text evidence="6">Quinol/quinone metabolism; menaquinone biosynthesis.</text>
</comment>
<dbReference type="Proteomes" id="UP000238426">
    <property type="component" value="Unassembled WGS sequence"/>
</dbReference>
<dbReference type="Pfam" id="PF02775">
    <property type="entry name" value="TPP_enzyme_C"/>
    <property type="match status" value="1"/>
</dbReference>
<sequence length="584" mass="66360">MIYSKIPLAQTVVQLCKAKQIQHIVLSPGSRNAPLTIGFTHDPYFKCYSIVDERCAAFFALGIAQQLQAPVAVVCTSGSALLNYFPAVAEAFYSNIPLIVLSADRPKYKVGIGDGQTINQKDVYGTHVAYAANLKDDISTNKTFIEAEKELPLYKNLEHKLEKALGLQQSVQDYNEQEINKALNTALIEKLPIHINCPFNEPLYERVHSLSLKVNTLQTPIINPDFSHFDQFKTDWQLSSKKIVLVGVLEPNSIEEEYLNVLANDPSVLILTESTSNIYHEKTIPSIDKLIGALTEAEFKILQPDLLITFGGLVVSKKIKQFLRSFPPKQHYHLGLHQANNTFYILNHWFKMPLSTFFSTWKPDYKPLESNYQSFWLEQMASRRKHHAAYMAKIPFTDFKVFNSILKALPKNIQIQSANSSIIRYLQLFDFKKTQHIYCNRGTSGIDGSTSTAIGAAITTKTPTLCITGDLSFLYDSNALWNNYIPKNFKIIIINNGGGGIFRILPGHKNTENFDTYFETKHQLDAQHLAKMFHFNYNKVSNENELEQKLTVFFKTNNEPQLLEIFTPSHLNDDVLLNYFKAIK</sequence>
<dbReference type="GO" id="GO:0070204">
    <property type="term" value="F:2-succinyl-5-enolpyruvyl-6-hydroxy-3-cyclohexene-1-carboxylic-acid synthase activity"/>
    <property type="evidence" value="ECO:0007669"/>
    <property type="project" value="UniProtKB-UniRule"/>
</dbReference>
<dbReference type="GO" id="GO:0030976">
    <property type="term" value="F:thiamine pyrophosphate binding"/>
    <property type="evidence" value="ECO:0007669"/>
    <property type="project" value="UniProtKB-UniRule"/>
</dbReference>
<dbReference type="HAMAP" id="MF_01659">
    <property type="entry name" value="MenD"/>
    <property type="match status" value="1"/>
</dbReference>
<keyword evidence="4 6" id="KW-0786">Thiamine pyrophosphate</keyword>
<proteinExistence type="inferred from homology"/>
<evidence type="ECO:0000259" key="7">
    <source>
        <dbReference type="Pfam" id="PF02775"/>
    </source>
</evidence>
<dbReference type="RefSeq" id="WP_106463534.1">
    <property type="nucleotide sequence ID" value="NZ_PXOQ01000009.1"/>
</dbReference>
<dbReference type="PANTHER" id="PTHR42916:SF1">
    <property type="entry name" value="PROTEIN PHYLLO, CHLOROPLASTIC"/>
    <property type="match status" value="1"/>
</dbReference>
<keyword evidence="1 6" id="KW-0808">Transferase</keyword>